<keyword evidence="5 9" id="KW-0378">Hydrolase</keyword>
<dbReference type="Proteomes" id="UP000824334">
    <property type="component" value="Chromosome"/>
</dbReference>
<proteinExistence type="inferred from homology"/>
<comment type="similarity">
    <text evidence="3">Belongs to the Nudix hydrolase family. NudK subfamily.</text>
</comment>
<evidence type="ECO:0000256" key="1">
    <source>
        <dbReference type="ARBA" id="ARBA00000847"/>
    </source>
</evidence>
<dbReference type="InterPro" id="IPR000086">
    <property type="entry name" value="NUDIX_hydrolase_dom"/>
</dbReference>
<dbReference type="GeneID" id="94376226"/>
<dbReference type="PANTHER" id="PTHR11839:SF18">
    <property type="entry name" value="NUDIX HYDROLASE DOMAIN-CONTAINING PROTEIN"/>
    <property type="match status" value="1"/>
</dbReference>
<evidence type="ECO:0000313" key="10">
    <source>
        <dbReference type="Proteomes" id="UP000824334"/>
    </source>
</evidence>
<comment type="catalytic activity">
    <reaction evidence="1">
        <text>GDP-alpha-D-mannose + H2O = alpha-D-mannose 1-phosphate + GMP + 2 H(+)</text>
        <dbReference type="Rhea" id="RHEA:27978"/>
        <dbReference type="ChEBI" id="CHEBI:15377"/>
        <dbReference type="ChEBI" id="CHEBI:15378"/>
        <dbReference type="ChEBI" id="CHEBI:57527"/>
        <dbReference type="ChEBI" id="CHEBI:58115"/>
        <dbReference type="ChEBI" id="CHEBI:58409"/>
    </reaction>
</comment>
<dbReference type="PROSITE" id="PS51462">
    <property type="entry name" value="NUDIX"/>
    <property type="match status" value="1"/>
</dbReference>
<evidence type="ECO:0000259" key="8">
    <source>
        <dbReference type="PROSITE" id="PS51462"/>
    </source>
</evidence>
<comment type="cofactor">
    <cofactor evidence="2">
        <name>Mg(2+)</name>
        <dbReference type="ChEBI" id="CHEBI:18420"/>
    </cofactor>
</comment>
<evidence type="ECO:0000256" key="3">
    <source>
        <dbReference type="ARBA" id="ARBA00007275"/>
    </source>
</evidence>
<dbReference type="NCBIfam" id="TIGR00052">
    <property type="entry name" value="nudix-type nucleoside diphosphatase, YffH/AdpP family"/>
    <property type="match status" value="1"/>
</dbReference>
<gene>
    <name evidence="9" type="ORF">KWG56_13150</name>
</gene>
<accession>A0ABX8TFT9</accession>
<dbReference type="EMBL" id="CP080034">
    <property type="protein sequence ID" value="QYC09534.1"/>
    <property type="molecule type" value="Genomic_DNA"/>
</dbReference>
<keyword evidence="10" id="KW-1185">Reference proteome</keyword>
<name>A0ABX8TFT9_9CAUL</name>
<organism evidence="9 10">
    <name type="scientific">Brevundimonas nasdae</name>
    <dbReference type="NCBI Taxonomy" id="172043"/>
    <lineage>
        <taxon>Bacteria</taxon>
        <taxon>Pseudomonadati</taxon>
        <taxon>Pseudomonadota</taxon>
        <taxon>Alphaproteobacteria</taxon>
        <taxon>Caulobacterales</taxon>
        <taxon>Caulobacteraceae</taxon>
        <taxon>Brevundimonas</taxon>
    </lineage>
</organism>
<evidence type="ECO:0000313" key="9">
    <source>
        <dbReference type="EMBL" id="QYC09534.1"/>
    </source>
</evidence>
<dbReference type="CDD" id="cd24157">
    <property type="entry name" value="NUDIX_GDPMK"/>
    <property type="match status" value="1"/>
</dbReference>
<dbReference type="PANTHER" id="PTHR11839">
    <property type="entry name" value="UDP/ADP-SUGAR PYROPHOSPHATASE"/>
    <property type="match status" value="1"/>
</dbReference>
<evidence type="ECO:0000256" key="2">
    <source>
        <dbReference type="ARBA" id="ARBA00001946"/>
    </source>
</evidence>
<dbReference type="InterPro" id="IPR004385">
    <property type="entry name" value="NDP_pyrophosphatase"/>
</dbReference>
<sequence>MAKLISTDILYKGWSTLYRATIELDDGLRLAREVEDHGAAVAVLPYDPERRVALLVRQLRNGPLVAGAEEPRLLEAPAGLIDSGEDAATAGRREAMEEVGVEIGELEPLGVSFSCPGVSTERISLYLGQYGQADRIAEGGGLASEHENIEVVELPLAELARLADAGELADLKTLALTLHLRLRRPDLFDAAP</sequence>
<evidence type="ECO:0000256" key="7">
    <source>
        <dbReference type="ARBA" id="ARBA00032272"/>
    </source>
</evidence>
<feature type="domain" description="Nudix hydrolase" evidence="8">
    <location>
        <begin position="36"/>
        <end position="176"/>
    </location>
</feature>
<evidence type="ECO:0000256" key="4">
    <source>
        <dbReference type="ARBA" id="ARBA00016377"/>
    </source>
</evidence>
<dbReference type="RefSeq" id="WP_219355101.1">
    <property type="nucleotide sequence ID" value="NZ_CP080034.1"/>
</dbReference>
<evidence type="ECO:0000256" key="5">
    <source>
        <dbReference type="ARBA" id="ARBA00022801"/>
    </source>
</evidence>
<dbReference type="GO" id="GO:0016787">
    <property type="term" value="F:hydrolase activity"/>
    <property type="evidence" value="ECO:0007669"/>
    <property type="project" value="UniProtKB-KW"/>
</dbReference>
<protein>
    <recommendedName>
        <fullName evidence="4">GDP-mannose pyrophosphatase</fullName>
    </recommendedName>
    <alternativeName>
        <fullName evidence="6">GDP-mannose hydrolase</fullName>
    </alternativeName>
    <alternativeName>
        <fullName evidence="7">GDPMK</fullName>
    </alternativeName>
</protein>
<dbReference type="Pfam" id="PF00293">
    <property type="entry name" value="NUDIX"/>
    <property type="match status" value="1"/>
</dbReference>
<evidence type="ECO:0000256" key="6">
    <source>
        <dbReference type="ARBA" id="ARBA00032162"/>
    </source>
</evidence>
<reference evidence="9 10" key="1">
    <citation type="submission" date="2021-07" db="EMBL/GenBank/DDBJ databases">
        <title>Isolation and characterization of bacteria from a gold mining with a capacity of golden bioaccumulation.</title>
        <authorList>
            <person name="Yang X.J."/>
        </authorList>
    </citation>
    <scope>NUCLEOTIDE SEQUENCE [LARGE SCALE GENOMIC DNA]</scope>
    <source>
        <strain evidence="9 10">Au29</strain>
    </source>
</reference>